<accession>A0A8T0GD07</accession>
<dbReference type="AlphaFoldDB" id="A0A8T0GD07"/>
<gene>
    <name evidence="1" type="ORF">KC19_11G066700</name>
</gene>
<proteinExistence type="predicted"/>
<sequence length="140" mass="15966">MKTMRNPPGTDPVSRFCSFQNINLRSENLLMDEPESSIRLECEEAWIRNIFGELHLPTHEQFPCTSTSDVQFLRKESGECGDLAATVNPQQREESTQLNHHPLHHHLLIIVAHSHSSSHVIRSFKIIVNSLVFPILHPAL</sequence>
<evidence type="ECO:0000313" key="1">
    <source>
        <dbReference type="EMBL" id="KAG0556605.1"/>
    </source>
</evidence>
<comment type="caution">
    <text evidence="1">The sequence shown here is derived from an EMBL/GenBank/DDBJ whole genome shotgun (WGS) entry which is preliminary data.</text>
</comment>
<evidence type="ECO:0000313" key="2">
    <source>
        <dbReference type="Proteomes" id="UP000822688"/>
    </source>
</evidence>
<keyword evidence="2" id="KW-1185">Reference proteome</keyword>
<name>A0A8T0GD07_CERPU</name>
<reference evidence="1 2" key="1">
    <citation type="submission" date="2020-06" db="EMBL/GenBank/DDBJ databases">
        <title>WGS assembly of Ceratodon purpureus strain R40.</title>
        <authorList>
            <person name="Carey S.B."/>
            <person name="Jenkins J."/>
            <person name="Shu S."/>
            <person name="Lovell J.T."/>
            <person name="Sreedasyam A."/>
            <person name="Maumus F."/>
            <person name="Tiley G.P."/>
            <person name="Fernandez-Pozo N."/>
            <person name="Barry K."/>
            <person name="Chen C."/>
            <person name="Wang M."/>
            <person name="Lipzen A."/>
            <person name="Daum C."/>
            <person name="Saski C.A."/>
            <person name="Payton A.C."/>
            <person name="Mcbreen J.C."/>
            <person name="Conrad R.E."/>
            <person name="Kollar L.M."/>
            <person name="Olsson S."/>
            <person name="Huttunen S."/>
            <person name="Landis J.B."/>
            <person name="Wickett N.J."/>
            <person name="Johnson M.G."/>
            <person name="Rensing S.A."/>
            <person name="Grimwood J."/>
            <person name="Schmutz J."/>
            <person name="Mcdaniel S.F."/>
        </authorList>
    </citation>
    <scope>NUCLEOTIDE SEQUENCE [LARGE SCALE GENOMIC DNA]</scope>
    <source>
        <strain evidence="1 2">R40</strain>
    </source>
</reference>
<organism evidence="1 2">
    <name type="scientific">Ceratodon purpureus</name>
    <name type="common">Fire moss</name>
    <name type="synonym">Dicranum purpureum</name>
    <dbReference type="NCBI Taxonomy" id="3225"/>
    <lineage>
        <taxon>Eukaryota</taxon>
        <taxon>Viridiplantae</taxon>
        <taxon>Streptophyta</taxon>
        <taxon>Embryophyta</taxon>
        <taxon>Bryophyta</taxon>
        <taxon>Bryophytina</taxon>
        <taxon>Bryopsida</taxon>
        <taxon>Dicranidae</taxon>
        <taxon>Pseudoditrichales</taxon>
        <taxon>Ditrichaceae</taxon>
        <taxon>Ceratodon</taxon>
    </lineage>
</organism>
<dbReference type="Proteomes" id="UP000822688">
    <property type="component" value="Chromosome 11"/>
</dbReference>
<dbReference type="EMBL" id="CM026432">
    <property type="protein sequence ID" value="KAG0556605.1"/>
    <property type="molecule type" value="Genomic_DNA"/>
</dbReference>
<protein>
    <submittedName>
        <fullName evidence="1">Uncharacterized protein</fullName>
    </submittedName>
</protein>